<evidence type="ECO:0000256" key="1">
    <source>
        <dbReference type="ARBA" id="ARBA00022603"/>
    </source>
</evidence>
<dbReference type="KEGG" id="tbw:NCTC13354_00754"/>
<evidence type="ECO:0000259" key="4">
    <source>
        <dbReference type="Pfam" id="PF05175"/>
    </source>
</evidence>
<accession>A0A448PDR3</accession>
<evidence type="ECO:0000313" key="5">
    <source>
        <dbReference type="EMBL" id="VEI13054.1"/>
    </source>
</evidence>
<protein>
    <submittedName>
        <fullName evidence="5">Ribosomal RNA large subunit methyltransferase G</fullName>
        <ecNumber evidence="5">2.1.1.174</ecNumber>
    </submittedName>
</protein>
<dbReference type="GO" id="GO:0052916">
    <property type="term" value="F:23S rRNA (guanine(1835)-N(2))-methyltransferase activity"/>
    <property type="evidence" value="ECO:0007669"/>
    <property type="project" value="UniProtKB-EC"/>
</dbReference>
<feature type="domain" description="Methyltransferase small" evidence="4">
    <location>
        <begin position="292"/>
        <end position="429"/>
    </location>
</feature>
<dbReference type="InterPro" id="IPR046977">
    <property type="entry name" value="RsmC/RlmG"/>
</dbReference>
<feature type="region of interest" description="Disordered" evidence="3">
    <location>
        <begin position="97"/>
        <end position="130"/>
    </location>
</feature>
<dbReference type="EMBL" id="LR134476">
    <property type="protein sequence ID" value="VEI13054.1"/>
    <property type="molecule type" value="Genomic_DNA"/>
</dbReference>
<dbReference type="RefSeq" id="WP_197718459.1">
    <property type="nucleotide sequence ID" value="NZ_LR134476.1"/>
</dbReference>
<dbReference type="InterPro" id="IPR007848">
    <property type="entry name" value="Small_mtfrase_dom"/>
</dbReference>
<dbReference type="Pfam" id="PF05175">
    <property type="entry name" value="MTS"/>
    <property type="match status" value="1"/>
</dbReference>
<proteinExistence type="predicted"/>
<evidence type="ECO:0000256" key="2">
    <source>
        <dbReference type="ARBA" id="ARBA00022679"/>
    </source>
</evidence>
<reference evidence="5 6" key="1">
    <citation type="submission" date="2018-12" db="EMBL/GenBank/DDBJ databases">
        <authorList>
            <consortium name="Pathogen Informatics"/>
        </authorList>
    </citation>
    <scope>NUCLEOTIDE SEQUENCE [LARGE SCALE GENOMIC DNA]</scope>
    <source>
        <strain evidence="5 6">NCTC13354</strain>
    </source>
</reference>
<dbReference type="PANTHER" id="PTHR47816:SF4">
    <property type="entry name" value="RIBOSOMAL RNA SMALL SUBUNIT METHYLTRANSFERASE C"/>
    <property type="match status" value="1"/>
</dbReference>
<dbReference type="EC" id="2.1.1.174" evidence="5"/>
<dbReference type="SUPFAM" id="SSF53335">
    <property type="entry name" value="S-adenosyl-L-methionine-dependent methyltransferases"/>
    <property type="match status" value="1"/>
</dbReference>
<gene>
    <name evidence="5" type="primary">rlmG</name>
    <name evidence="5" type="ORF">NCTC13354_00754</name>
</gene>
<dbReference type="InterPro" id="IPR029063">
    <property type="entry name" value="SAM-dependent_MTases_sf"/>
</dbReference>
<evidence type="ECO:0000256" key="3">
    <source>
        <dbReference type="SAM" id="MobiDB-lite"/>
    </source>
</evidence>
<keyword evidence="1 5" id="KW-0489">Methyltransferase</keyword>
<name>A0A448PDR3_9ACTO</name>
<dbReference type="AlphaFoldDB" id="A0A448PDR3"/>
<dbReference type="Gene3D" id="3.40.50.150">
    <property type="entry name" value="Vaccinia Virus protein VP39"/>
    <property type="match status" value="2"/>
</dbReference>
<keyword evidence="2 5" id="KW-0808">Transferase</keyword>
<keyword evidence="6" id="KW-1185">Reference proteome</keyword>
<dbReference type="CDD" id="cd02440">
    <property type="entry name" value="AdoMet_MTases"/>
    <property type="match status" value="1"/>
</dbReference>
<sequence length="432" mass="44634">MNISTLDQLILDVARHEVPRPARVAIIDDPHGALLRSVLSWDGVDAVLVGSRTIDQARAARQIADQAGADNVRVAGVDGPLRLGDFFAETLAGERAGANAGNPAGSELGETASSELGEPADSAPGIDLALGHTPKSLEEVAYLAAAVAGAAASRTPSGETTGASEPDQSAVLVLGANNKHMDRGHNATLAEYFSDVRASRGRGKFRALVAGGKPTGRTYAPAVGNADAGPIFGVGGVFSGATEDHGGRLLVDAALPELEAAVRDHRAASNPWDSWERPEDSALGNSGLSAFNVVDLGCGNGSVALAVLDALPAAHVLATDSHADAVVSASLTLREFVDAGRARVTWDDAAGQEPEASAHAVLLNPPFHAGNAIDATLVHGLLDAARRLLAPGGLLFMVHNNHLRYRPEVEARFANVEQVARNPKFTVLRAQA</sequence>
<dbReference type="PANTHER" id="PTHR47816">
    <property type="entry name" value="RIBOSOMAL RNA SMALL SUBUNIT METHYLTRANSFERASE C"/>
    <property type="match status" value="1"/>
</dbReference>
<dbReference type="Proteomes" id="UP000269542">
    <property type="component" value="Chromosome"/>
</dbReference>
<organism evidence="5 6">
    <name type="scientific">Trueperella bialowiezensis</name>
    <dbReference type="NCBI Taxonomy" id="312285"/>
    <lineage>
        <taxon>Bacteria</taxon>
        <taxon>Bacillati</taxon>
        <taxon>Actinomycetota</taxon>
        <taxon>Actinomycetes</taxon>
        <taxon>Actinomycetales</taxon>
        <taxon>Actinomycetaceae</taxon>
        <taxon>Trueperella</taxon>
    </lineage>
</organism>
<evidence type="ECO:0000313" key="6">
    <source>
        <dbReference type="Proteomes" id="UP000269542"/>
    </source>
</evidence>